<gene>
    <name evidence="2" type="ORF">SMN809_LOCUS46129</name>
    <name evidence="3" type="ORF">SMN809_LOCUS49493</name>
</gene>
<comment type="caution">
    <text evidence="3">The sequence shown here is derived from an EMBL/GenBank/DDBJ whole genome shotgun (WGS) entry which is preliminary data.</text>
</comment>
<feature type="region of interest" description="Disordered" evidence="1">
    <location>
        <begin position="58"/>
        <end position="80"/>
    </location>
</feature>
<feature type="non-terminal residue" evidence="3">
    <location>
        <position position="1"/>
    </location>
</feature>
<sequence length="80" mass="9457">FVYQYLKGDGTFMLRLVASNVSDYVCRKIIVELYKVFHKSLNSNTIGRKPLFKPILNYKRDDDDDDHDLEQDDDNKQLDI</sequence>
<feature type="compositionally biased region" description="Acidic residues" evidence="1">
    <location>
        <begin position="62"/>
        <end position="73"/>
    </location>
</feature>
<evidence type="ECO:0000313" key="4">
    <source>
        <dbReference type="Proteomes" id="UP000676336"/>
    </source>
</evidence>
<dbReference type="EMBL" id="CAJOBI010161539">
    <property type="protein sequence ID" value="CAF4853120.1"/>
    <property type="molecule type" value="Genomic_DNA"/>
</dbReference>
<name>A0A8S3BRU5_9BILA</name>
<evidence type="ECO:0000256" key="1">
    <source>
        <dbReference type="SAM" id="MobiDB-lite"/>
    </source>
</evidence>
<reference evidence="3" key="1">
    <citation type="submission" date="2021-02" db="EMBL/GenBank/DDBJ databases">
        <authorList>
            <person name="Nowell W R."/>
        </authorList>
    </citation>
    <scope>NUCLEOTIDE SEQUENCE</scope>
</reference>
<proteinExistence type="predicted"/>
<protein>
    <submittedName>
        <fullName evidence="3">Uncharacterized protein</fullName>
    </submittedName>
</protein>
<organism evidence="3 4">
    <name type="scientific">Rotaria magnacalcarata</name>
    <dbReference type="NCBI Taxonomy" id="392030"/>
    <lineage>
        <taxon>Eukaryota</taxon>
        <taxon>Metazoa</taxon>
        <taxon>Spiralia</taxon>
        <taxon>Gnathifera</taxon>
        <taxon>Rotifera</taxon>
        <taxon>Eurotatoria</taxon>
        <taxon>Bdelloidea</taxon>
        <taxon>Philodinida</taxon>
        <taxon>Philodinidae</taxon>
        <taxon>Rotaria</taxon>
    </lineage>
</organism>
<evidence type="ECO:0000313" key="3">
    <source>
        <dbReference type="EMBL" id="CAF4853120.1"/>
    </source>
</evidence>
<dbReference type="Proteomes" id="UP000676336">
    <property type="component" value="Unassembled WGS sequence"/>
</dbReference>
<dbReference type="AlphaFoldDB" id="A0A8S3BRU5"/>
<evidence type="ECO:0000313" key="2">
    <source>
        <dbReference type="EMBL" id="CAF4775837.1"/>
    </source>
</evidence>
<accession>A0A8S3BRU5</accession>
<dbReference type="EMBL" id="CAJOBI010142848">
    <property type="protein sequence ID" value="CAF4775837.1"/>
    <property type="molecule type" value="Genomic_DNA"/>
</dbReference>
<feature type="non-terminal residue" evidence="3">
    <location>
        <position position="80"/>
    </location>
</feature>